<accession>A0A1Y6CPW8</accession>
<dbReference type="EMBL" id="FWZX01000046">
    <property type="protein sequence ID" value="SMF82403.1"/>
    <property type="molecule type" value="Genomic_DNA"/>
</dbReference>
<organism evidence="1 2">
    <name type="scientific">Tistlia consotensis USBA 355</name>
    <dbReference type="NCBI Taxonomy" id="560819"/>
    <lineage>
        <taxon>Bacteria</taxon>
        <taxon>Pseudomonadati</taxon>
        <taxon>Pseudomonadota</taxon>
        <taxon>Alphaproteobacteria</taxon>
        <taxon>Rhodospirillales</taxon>
        <taxon>Rhodovibrionaceae</taxon>
        <taxon>Tistlia</taxon>
    </lineage>
</organism>
<gene>
    <name evidence="1" type="ORF">SAMN05428998_14627</name>
</gene>
<protein>
    <submittedName>
        <fullName evidence="1">Uncharacterized protein</fullName>
    </submittedName>
</protein>
<evidence type="ECO:0000313" key="1">
    <source>
        <dbReference type="EMBL" id="SMF82403.1"/>
    </source>
</evidence>
<sequence length="67" mass="8098">MTNEFNEIDERFRALSYDELMTLVERGRRMRSRAMHDYMVSLGGLLRRSLERRDRSEDRQPLKAKHA</sequence>
<dbReference type="AlphaFoldDB" id="A0A1Y6CPW8"/>
<keyword evidence="2" id="KW-1185">Reference proteome</keyword>
<proteinExistence type="predicted"/>
<reference evidence="1 2" key="1">
    <citation type="submission" date="2017-04" db="EMBL/GenBank/DDBJ databases">
        <authorList>
            <person name="Afonso C.L."/>
            <person name="Miller P.J."/>
            <person name="Scott M.A."/>
            <person name="Spackman E."/>
            <person name="Goraichik I."/>
            <person name="Dimitrov K.M."/>
            <person name="Suarez D.L."/>
            <person name="Swayne D.E."/>
        </authorList>
    </citation>
    <scope>NUCLEOTIDE SEQUENCE [LARGE SCALE GENOMIC DNA]</scope>
    <source>
        <strain evidence="1 2">USBA 355</strain>
    </source>
</reference>
<dbReference type="STRING" id="560819.SAMN05428998_14627"/>
<dbReference type="Proteomes" id="UP000192917">
    <property type="component" value="Unassembled WGS sequence"/>
</dbReference>
<evidence type="ECO:0000313" key="2">
    <source>
        <dbReference type="Proteomes" id="UP000192917"/>
    </source>
</evidence>
<dbReference type="RefSeq" id="WP_085126900.1">
    <property type="nucleotide sequence ID" value="NZ_FWZX01000046.1"/>
</dbReference>
<name>A0A1Y6CPW8_9PROT</name>